<feature type="compositionally biased region" description="Basic and acidic residues" evidence="1">
    <location>
        <begin position="35"/>
        <end position="50"/>
    </location>
</feature>
<comment type="caution">
    <text evidence="2">The sequence shown here is derived from an EMBL/GenBank/DDBJ whole genome shotgun (WGS) entry which is preliminary data.</text>
</comment>
<sequence>SPRKPPIFTNQTGKTLTPSRPWCPHKKFNSKGNAIKKESLEKAREEEEEE</sequence>
<name>A0AAN8PFR1_POLSC</name>
<proteinExistence type="predicted"/>
<organism evidence="2 3">
    <name type="scientific">Polyplax serrata</name>
    <name type="common">Common mouse louse</name>
    <dbReference type="NCBI Taxonomy" id="468196"/>
    <lineage>
        <taxon>Eukaryota</taxon>
        <taxon>Metazoa</taxon>
        <taxon>Ecdysozoa</taxon>
        <taxon>Arthropoda</taxon>
        <taxon>Hexapoda</taxon>
        <taxon>Insecta</taxon>
        <taxon>Pterygota</taxon>
        <taxon>Neoptera</taxon>
        <taxon>Paraneoptera</taxon>
        <taxon>Psocodea</taxon>
        <taxon>Troctomorpha</taxon>
        <taxon>Phthiraptera</taxon>
        <taxon>Anoplura</taxon>
        <taxon>Polyplacidae</taxon>
        <taxon>Polyplax</taxon>
    </lineage>
</organism>
<evidence type="ECO:0000313" key="3">
    <source>
        <dbReference type="Proteomes" id="UP001372834"/>
    </source>
</evidence>
<dbReference type="EMBL" id="JAWJWE010000036">
    <property type="protein sequence ID" value="KAK6628451.1"/>
    <property type="molecule type" value="Genomic_DNA"/>
</dbReference>
<evidence type="ECO:0000256" key="1">
    <source>
        <dbReference type="SAM" id="MobiDB-lite"/>
    </source>
</evidence>
<protein>
    <submittedName>
        <fullName evidence="2">Uncharacterized protein</fullName>
    </submittedName>
</protein>
<reference evidence="2 3" key="1">
    <citation type="submission" date="2023-10" db="EMBL/GenBank/DDBJ databases">
        <title>Genomes of two closely related lineages of the louse Polyplax serrata with different host specificities.</title>
        <authorList>
            <person name="Martinu J."/>
            <person name="Tarabai H."/>
            <person name="Stefka J."/>
            <person name="Hypsa V."/>
        </authorList>
    </citation>
    <scope>NUCLEOTIDE SEQUENCE [LARGE SCALE GENOMIC DNA]</scope>
    <source>
        <strain evidence="2">HR10_N</strain>
    </source>
</reference>
<feature type="compositionally biased region" description="Polar residues" evidence="1">
    <location>
        <begin position="8"/>
        <end position="18"/>
    </location>
</feature>
<feature type="region of interest" description="Disordered" evidence="1">
    <location>
        <begin position="1"/>
        <end position="50"/>
    </location>
</feature>
<dbReference type="AlphaFoldDB" id="A0AAN8PFR1"/>
<gene>
    <name evidence="2" type="ORF">RUM43_002265</name>
</gene>
<accession>A0AAN8PFR1</accession>
<evidence type="ECO:0000313" key="2">
    <source>
        <dbReference type="EMBL" id="KAK6628451.1"/>
    </source>
</evidence>
<dbReference type="Proteomes" id="UP001372834">
    <property type="component" value="Unassembled WGS sequence"/>
</dbReference>
<feature type="non-terminal residue" evidence="2">
    <location>
        <position position="1"/>
    </location>
</feature>